<dbReference type="Proteomes" id="UP001296706">
    <property type="component" value="Unassembled WGS sequence"/>
</dbReference>
<feature type="domain" description="N-acetyltransferase" evidence="1">
    <location>
        <begin position="152"/>
        <end position="304"/>
    </location>
</feature>
<dbReference type="Gene3D" id="3.40.630.30">
    <property type="match status" value="1"/>
</dbReference>
<dbReference type="SUPFAM" id="SSF55729">
    <property type="entry name" value="Acyl-CoA N-acyltransferases (Nat)"/>
    <property type="match status" value="1"/>
</dbReference>
<dbReference type="EMBL" id="JAAXKY010000008">
    <property type="protein sequence ID" value="NMH76393.1"/>
    <property type="molecule type" value="Genomic_DNA"/>
</dbReference>
<name>A0ABX1R7P0_9PSEU</name>
<evidence type="ECO:0000313" key="3">
    <source>
        <dbReference type="Proteomes" id="UP001296706"/>
    </source>
</evidence>
<reference evidence="2 3" key="1">
    <citation type="submission" date="2020-04" db="EMBL/GenBank/DDBJ databases">
        <authorList>
            <person name="Klaysubun C."/>
            <person name="Duangmal K."/>
            <person name="Lipun K."/>
        </authorList>
    </citation>
    <scope>NUCLEOTIDE SEQUENCE [LARGE SCALE GENOMIC DNA]</scope>
    <source>
        <strain evidence="2 3">JCM 11839</strain>
    </source>
</reference>
<dbReference type="RefSeq" id="WP_169394473.1">
    <property type="nucleotide sequence ID" value="NZ_BAAAJH010000008.1"/>
</dbReference>
<dbReference type="CDD" id="cd04301">
    <property type="entry name" value="NAT_SF"/>
    <property type="match status" value="1"/>
</dbReference>
<sequence>MSIGEVRPFRRTDRDQLTALVNAHVQAVIPGMSVSVNAVLSQLEREPGEFIVDPWVSERATLVVEQRGRVSAAAHIVRYGSGSDVGPALRGTGEIQWLIYWPDASFWPDSSAAGAAAAQAAVAVLRRWQVTKIAAGGSLPAPGVYGLPEQWPHVREVLERVGFVRGDRTEVVLLADVESLPSSPEHHQGLNLVRTLGVSGTRFTACRDRIEVGYIEIDTGICGAGRVSSHEGWADVGNLHVDEAHRRRGVGTWLVAQAADWLRLARVDRLLDYATTQEMARLAFLERSGFSRLTETTREWRLDI</sequence>
<keyword evidence="3" id="KW-1185">Reference proteome</keyword>
<dbReference type="PROSITE" id="PS51186">
    <property type="entry name" value="GNAT"/>
    <property type="match status" value="1"/>
</dbReference>
<accession>A0ABX1R7P0</accession>
<dbReference type="Pfam" id="PF00583">
    <property type="entry name" value="Acetyltransf_1"/>
    <property type="match status" value="1"/>
</dbReference>
<proteinExistence type="predicted"/>
<dbReference type="InterPro" id="IPR016181">
    <property type="entry name" value="Acyl_CoA_acyltransferase"/>
</dbReference>
<organism evidence="2 3">
    <name type="scientific">Pseudonocardia xinjiangensis</name>
    <dbReference type="NCBI Taxonomy" id="75289"/>
    <lineage>
        <taxon>Bacteria</taxon>
        <taxon>Bacillati</taxon>
        <taxon>Actinomycetota</taxon>
        <taxon>Actinomycetes</taxon>
        <taxon>Pseudonocardiales</taxon>
        <taxon>Pseudonocardiaceae</taxon>
        <taxon>Pseudonocardia</taxon>
    </lineage>
</organism>
<protein>
    <submittedName>
        <fullName evidence="2">GNAT family N-acetyltransferase</fullName>
    </submittedName>
</protein>
<evidence type="ECO:0000259" key="1">
    <source>
        <dbReference type="PROSITE" id="PS51186"/>
    </source>
</evidence>
<dbReference type="InterPro" id="IPR000182">
    <property type="entry name" value="GNAT_dom"/>
</dbReference>
<gene>
    <name evidence="2" type="ORF">HF577_04625</name>
</gene>
<evidence type="ECO:0000313" key="2">
    <source>
        <dbReference type="EMBL" id="NMH76393.1"/>
    </source>
</evidence>
<comment type="caution">
    <text evidence="2">The sequence shown here is derived from an EMBL/GenBank/DDBJ whole genome shotgun (WGS) entry which is preliminary data.</text>
</comment>